<sequence length="235" mass="26594">MHHRSLFAIFPSTSPGHSRPSVPLESLCTTIRYFAINQYVGSEASFNETFTSSRPRRTRAGRRKRGRIHYDTGPAQHRTTPCPRMRSPTPRLSGVLYPINSFILSIPLFFRLSQHQTRTRSMEIGRRMPPLLSGRRFVSGGAANISATRSELRSTQGLPSTPSTGVWEKLVSRQAPSPGDKHIVFNDPSAGSPTETLLRLVIPLSDRVRSSFRHPFSVKERRRRSEDLTEPLNRY</sequence>
<evidence type="ECO:0000313" key="1">
    <source>
        <dbReference type="EMBL" id="GFT36633.1"/>
    </source>
</evidence>
<evidence type="ECO:0000313" key="2">
    <source>
        <dbReference type="Proteomes" id="UP000887013"/>
    </source>
</evidence>
<keyword evidence="2" id="KW-1185">Reference proteome</keyword>
<proteinExistence type="predicted"/>
<dbReference type="Proteomes" id="UP000887013">
    <property type="component" value="Unassembled WGS sequence"/>
</dbReference>
<name>A0A8X6NW98_NEPPI</name>
<protein>
    <submittedName>
        <fullName evidence="1">Uncharacterized protein</fullName>
    </submittedName>
</protein>
<dbReference type="EMBL" id="BMAW01109033">
    <property type="protein sequence ID" value="GFT36633.1"/>
    <property type="molecule type" value="Genomic_DNA"/>
</dbReference>
<organism evidence="1 2">
    <name type="scientific">Nephila pilipes</name>
    <name type="common">Giant wood spider</name>
    <name type="synonym">Nephila maculata</name>
    <dbReference type="NCBI Taxonomy" id="299642"/>
    <lineage>
        <taxon>Eukaryota</taxon>
        <taxon>Metazoa</taxon>
        <taxon>Ecdysozoa</taxon>
        <taxon>Arthropoda</taxon>
        <taxon>Chelicerata</taxon>
        <taxon>Arachnida</taxon>
        <taxon>Araneae</taxon>
        <taxon>Araneomorphae</taxon>
        <taxon>Entelegynae</taxon>
        <taxon>Araneoidea</taxon>
        <taxon>Nephilidae</taxon>
        <taxon>Nephila</taxon>
    </lineage>
</organism>
<accession>A0A8X6NW98</accession>
<reference evidence="1" key="1">
    <citation type="submission" date="2020-08" db="EMBL/GenBank/DDBJ databases">
        <title>Multicomponent nature underlies the extraordinary mechanical properties of spider dragline silk.</title>
        <authorList>
            <person name="Kono N."/>
            <person name="Nakamura H."/>
            <person name="Mori M."/>
            <person name="Yoshida Y."/>
            <person name="Ohtoshi R."/>
            <person name="Malay A.D."/>
            <person name="Moran D.A.P."/>
            <person name="Tomita M."/>
            <person name="Numata K."/>
            <person name="Arakawa K."/>
        </authorList>
    </citation>
    <scope>NUCLEOTIDE SEQUENCE</scope>
</reference>
<comment type="caution">
    <text evidence="1">The sequence shown here is derived from an EMBL/GenBank/DDBJ whole genome shotgun (WGS) entry which is preliminary data.</text>
</comment>
<gene>
    <name evidence="1" type="ORF">NPIL_642721</name>
</gene>
<dbReference type="AlphaFoldDB" id="A0A8X6NW98"/>